<accession>A0A0M0LEY8</accession>
<evidence type="ECO:0000256" key="1">
    <source>
        <dbReference type="SAM" id="Coils"/>
    </source>
</evidence>
<feature type="region of interest" description="Disordered" evidence="2">
    <location>
        <begin position="1024"/>
        <end position="1118"/>
    </location>
</feature>
<evidence type="ECO:0000256" key="3">
    <source>
        <dbReference type="SAM" id="SignalP"/>
    </source>
</evidence>
<comment type="caution">
    <text evidence="4">The sequence shown here is derived from an EMBL/GenBank/DDBJ whole genome shotgun (WGS) entry which is preliminary data.</text>
</comment>
<feature type="coiled-coil region" evidence="1">
    <location>
        <begin position="627"/>
        <end position="692"/>
    </location>
</feature>
<dbReference type="PATRIC" id="fig|263475.3.peg.4311"/>
<evidence type="ECO:0000256" key="2">
    <source>
        <dbReference type="SAM" id="MobiDB-lite"/>
    </source>
</evidence>
<keyword evidence="3" id="KW-0732">Signal</keyword>
<dbReference type="OrthoDB" id="2456586at2"/>
<reference evidence="5" key="1">
    <citation type="submission" date="2015-08" db="EMBL/GenBank/DDBJ databases">
        <title>Fjat-10028 dsm 16317.</title>
        <authorList>
            <person name="Liu B."/>
            <person name="Wang J."/>
            <person name="Zhu Y."/>
            <person name="Liu G."/>
            <person name="Chen Q."/>
            <person name="Chen Z."/>
            <person name="Lan J."/>
            <person name="Che J."/>
            <person name="Ge C."/>
            <person name="Shi H."/>
            <person name="Pan Z."/>
            <person name="Liu X."/>
        </authorList>
    </citation>
    <scope>NUCLEOTIDE SEQUENCE [LARGE SCALE GENOMIC DNA]</scope>
    <source>
        <strain evidence="5">DSM 16317</strain>
    </source>
</reference>
<evidence type="ECO:0000313" key="5">
    <source>
        <dbReference type="Proteomes" id="UP000036867"/>
    </source>
</evidence>
<keyword evidence="5" id="KW-1185">Reference proteome</keyword>
<evidence type="ECO:0008006" key="6">
    <source>
        <dbReference type="Google" id="ProtNLM"/>
    </source>
</evidence>
<proteinExistence type="predicted"/>
<feature type="compositionally biased region" description="Basic and acidic residues" evidence="2">
    <location>
        <begin position="1089"/>
        <end position="1112"/>
    </location>
</feature>
<dbReference type="STRING" id="263475.AMD00_15175"/>
<dbReference type="EMBL" id="LILB01000005">
    <property type="protein sequence ID" value="KOO49670.1"/>
    <property type="molecule type" value="Genomic_DNA"/>
</dbReference>
<feature type="chain" id="PRO_5038587589" description="Cell wall-binding protein" evidence="3">
    <location>
        <begin position="20"/>
        <end position="1118"/>
    </location>
</feature>
<organism evidence="4 5">
    <name type="scientific">Viridibacillus arvi</name>
    <dbReference type="NCBI Taxonomy" id="263475"/>
    <lineage>
        <taxon>Bacteria</taxon>
        <taxon>Bacillati</taxon>
        <taxon>Bacillota</taxon>
        <taxon>Bacilli</taxon>
        <taxon>Bacillales</taxon>
        <taxon>Caryophanaceae</taxon>
        <taxon>Viridibacillus</taxon>
    </lineage>
</organism>
<keyword evidence="1" id="KW-0175">Coiled coil</keyword>
<feature type="coiled-coil region" evidence="1">
    <location>
        <begin position="780"/>
        <end position="879"/>
    </location>
</feature>
<feature type="compositionally biased region" description="Basic and acidic residues" evidence="2">
    <location>
        <begin position="1058"/>
        <end position="1081"/>
    </location>
</feature>
<gene>
    <name evidence="4" type="ORF">AMD00_15175</name>
</gene>
<sequence>MGKYSLKFIKPLVTLTLGAAIITGAVVGVSEDASAEAKYKISNGLLVSKATGKVVDGTVTYKGKVYKKGKLLTGTKGNVYYKSGKRATGSYKGKYYLKGKLFTGIANGSYYKNGSKATGVYKGIYYNKGKAYTGLANDIYYKNGKKATGTFEGKYYLKGIVFTGLHPKTGDLYIDGVLNLGYRIYNGDLYNGARLNVGIIQYNGLWYDGKTVANGTIKTPGGQIITVINGIQTSGGSTNQGGSGSSGGYYQSELSKAIAVAKEKLAALQFFKVNDIDNAIKLTSAKLQYNEAKIAVDAAVAKGAVATDFGNDYPKLASQKTEVDRYESAFKAKLDAIAAAENKLKELNYTELGSIKTKSNWTEANKQIVEVQKLIDDAKKKGAVATDIKGIDALLKQQQEIQRYEKAEKAKADAIAAAESKLAVLKYTGTGSIKTKGNWKEATTQITEVQKLIDEAKKKGAVSTDIKGIDGFEAQQQEINRYETAEKAKADAIDAAKSKLAALDFFKLNSIKNQKNLDDAQSQYKGAKEAVEAAKAKGALVLDLGLNYLRLDAQGLEIKRYETVKSIAIQSAKTALKQLGFAGENSIKNDNHLKIAKAQYYVAQKAVEAAEAKGAVALDFGTNYSNLEAQQNEISRYEAAVKAKLDAINAAEKKLSDLDFYKENSIDNKTKLGTAKNQYDEAKAAVDEAKKKGAVETEIKGIEKLVGQQNEITRFEMALTEAIDAAKAKIAALIYSESQSINNNDQLMEAQGQYNAAKVAVDFAFTKGAVATDFEEIGKLEKQQNEIARYETAIKEKATAISEANKRLKELNFFTKGSIKFDANLNKAKEQFDAAKTAVDAAVAKGAVATDFGTNYSNLEGQQNEINRYEAEVAKNAAITEAKDKLLALQFVMLFSINSDAKLKQAQEQYDAAKTAVDAALAKGAKDQDFILNYWRMESQQKEIKRYEAKVAKDAAITNAKDKLADLKFTTIRSIKNSEQLNQAREQYNAAKEAVDDAILKGANLFDFNYASLVAQKAEIDRYSKSGRSSEMNNLNEDGSDIESDVEKDIKDSEEENKEITEEGKGTTEEDKEVTEDQDKETTDEDKEVAEGQDKGTTENQDKETTEDKNKELTGVQS</sequence>
<dbReference type="AlphaFoldDB" id="A0A0M0LEY8"/>
<evidence type="ECO:0000313" key="4">
    <source>
        <dbReference type="EMBL" id="KOO49670.1"/>
    </source>
</evidence>
<name>A0A0M0LEY8_9BACL</name>
<dbReference type="RefSeq" id="WP_053417845.1">
    <property type="nucleotide sequence ID" value="NZ_LILB01000005.1"/>
</dbReference>
<dbReference type="Proteomes" id="UP000036867">
    <property type="component" value="Unassembled WGS sequence"/>
</dbReference>
<feature type="signal peptide" evidence="3">
    <location>
        <begin position="1"/>
        <end position="19"/>
    </location>
</feature>
<dbReference type="GeneID" id="301137438"/>
<feature type="compositionally biased region" description="Polar residues" evidence="2">
    <location>
        <begin position="1026"/>
        <end position="1037"/>
    </location>
</feature>
<protein>
    <recommendedName>
        <fullName evidence="6">Cell wall-binding protein</fullName>
    </recommendedName>
</protein>